<feature type="region of interest" description="Disordered" evidence="1">
    <location>
        <begin position="63"/>
        <end position="84"/>
    </location>
</feature>
<dbReference type="Proteomes" id="UP000199656">
    <property type="component" value="Unassembled WGS sequence"/>
</dbReference>
<proteinExistence type="predicted"/>
<sequence>MKLNETSIDRNPRYKVNDKVIYDNKPEREMCIKAIGYAKKIDLESKSVVQYFDGTYYCVWPSPDTPGEEGSSFREESLEYKGSC</sequence>
<evidence type="ECO:0000256" key="1">
    <source>
        <dbReference type="SAM" id="MobiDB-lite"/>
    </source>
</evidence>
<accession>A0A1H4EUG8</accession>
<dbReference type="RefSeq" id="WP_089763668.1">
    <property type="nucleotide sequence ID" value="NZ_BKAT01000033.1"/>
</dbReference>
<dbReference type="AlphaFoldDB" id="A0A1H4EUG8"/>
<evidence type="ECO:0000313" key="2">
    <source>
        <dbReference type="EMBL" id="SEA88645.1"/>
    </source>
</evidence>
<keyword evidence="3" id="KW-1185">Reference proteome</keyword>
<name>A0A1H4EUG8_9BACT</name>
<reference evidence="3" key="1">
    <citation type="submission" date="2016-10" db="EMBL/GenBank/DDBJ databases">
        <authorList>
            <person name="Varghese N."/>
            <person name="Submissions S."/>
        </authorList>
    </citation>
    <scope>NUCLEOTIDE SEQUENCE [LARGE SCALE GENOMIC DNA]</scope>
    <source>
        <strain evidence="3">DSM 23920</strain>
    </source>
</reference>
<feature type="compositionally biased region" description="Basic and acidic residues" evidence="1">
    <location>
        <begin position="71"/>
        <end position="84"/>
    </location>
</feature>
<gene>
    <name evidence="2" type="ORF">SAMN05660909_03973</name>
</gene>
<protein>
    <submittedName>
        <fullName evidence="2">Uncharacterized protein</fullName>
    </submittedName>
</protein>
<organism evidence="2 3">
    <name type="scientific">Chitinophaga terrae</name>
    <name type="common">ex Kim and Jung 2007</name>
    <dbReference type="NCBI Taxonomy" id="408074"/>
    <lineage>
        <taxon>Bacteria</taxon>
        <taxon>Pseudomonadati</taxon>
        <taxon>Bacteroidota</taxon>
        <taxon>Chitinophagia</taxon>
        <taxon>Chitinophagales</taxon>
        <taxon>Chitinophagaceae</taxon>
        <taxon>Chitinophaga</taxon>
    </lineage>
</organism>
<dbReference type="EMBL" id="FNRL01000020">
    <property type="protein sequence ID" value="SEA88645.1"/>
    <property type="molecule type" value="Genomic_DNA"/>
</dbReference>
<evidence type="ECO:0000313" key="3">
    <source>
        <dbReference type="Proteomes" id="UP000199656"/>
    </source>
</evidence>